<feature type="transmembrane region" description="Helical" evidence="14">
    <location>
        <begin position="668"/>
        <end position="688"/>
    </location>
</feature>
<dbReference type="PROSITE" id="PS00086">
    <property type="entry name" value="CYTOCHROME_P450"/>
    <property type="match status" value="1"/>
</dbReference>
<evidence type="ECO:0000256" key="4">
    <source>
        <dbReference type="ARBA" id="ARBA00022692"/>
    </source>
</evidence>
<dbReference type="SUPFAM" id="SSF52540">
    <property type="entry name" value="P-loop containing nucleoside triphosphate hydrolases"/>
    <property type="match status" value="2"/>
</dbReference>
<dbReference type="InterPro" id="IPR036640">
    <property type="entry name" value="ABC1_TM_sf"/>
</dbReference>
<dbReference type="PROSITE" id="PS00211">
    <property type="entry name" value="ABC_TRANSPORTER_1"/>
    <property type="match status" value="1"/>
</dbReference>
<dbReference type="InterPro" id="IPR003593">
    <property type="entry name" value="AAA+_ATPase"/>
</dbReference>
<keyword evidence="10" id="KW-0560">Oxidoreductase</keyword>
<dbReference type="PANTHER" id="PTHR24223:SF456">
    <property type="entry name" value="MULTIDRUG RESISTANCE-ASSOCIATED PROTEIN LETHAL(2)03659"/>
    <property type="match status" value="1"/>
</dbReference>
<dbReference type="FunFam" id="1.20.1560.10:FF:000013">
    <property type="entry name" value="ABC transporter C family member 2"/>
    <property type="match status" value="1"/>
</dbReference>
<reference evidence="17" key="1">
    <citation type="submission" date="2021-12" db="EMBL/GenBank/DDBJ databases">
        <title>Convergent genome expansion in fungi linked to evolution of root-endophyte symbiosis.</title>
        <authorList>
            <consortium name="DOE Joint Genome Institute"/>
            <person name="Ke Y.-H."/>
            <person name="Bonito G."/>
            <person name="Liao H.-L."/>
            <person name="Looney B."/>
            <person name="Rojas-Flechas A."/>
            <person name="Nash J."/>
            <person name="Hameed K."/>
            <person name="Schadt C."/>
            <person name="Martin F."/>
            <person name="Crous P.W."/>
            <person name="Miettinen O."/>
            <person name="Magnuson J.K."/>
            <person name="Labbe J."/>
            <person name="Jacobson D."/>
            <person name="Doktycz M.J."/>
            <person name="Veneault-Fourrey C."/>
            <person name="Kuo A."/>
            <person name="Mondo S."/>
            <person name="Calhoun S."/>
            <person name="Riley R."/>
            <person name="Ohm R."/>
            <person name="LaButti K."/>
            <person name="Andreopoulos B."/>
            <person name="Pangilinan J."/>
            <person name="Nolan M."/>
            <person name="Tritt A."/>
            <person name="Clum A."/>
            <person name="Lipzen A."/>
            <person name="Daum C."/>
            <person name="Barry K."/>
            <person name="Grigoriev I.V."/>
            <person name="Vilgalys R."/>
        </authorList>
    </citation>
    <scope>NUCLEOTIDE SEQUENCE</scope>
    <source>
        <strain evidence="17">PMI_201</strain>
    </source>
</reference>
<evidence type="ECO:0000256" key="9">
    <source>
        <dbReference type="ARBA" id="ARBA00022989"/>
    </source>
</evidence>
<dbReference type="CDD" id="cd03244">
    <property type="entry name" value="ABCC_MRP_domain2"/>
    <property type="match status" value="1"/>
</dbReference>
<dbReference type="InterPro" id="IPR017972">
    <property type="entry name" value="Cyt_P450_CS"/>
</dbReference>
<evidence type="ECO:0000256" key="7">
    <source>
        <dbReference type="ARBA" id="ARBA00022741"/>
    </source>
</evidence>
<keyword evidence="4 14" id="KW-0812">Transmembrane</keyword>
<evidence type="ECO:0000256" key="14">
    <source>
        <dbReference type="SAM" id="Phobius"/>
    </source>
</evidence>
<dbReference type="PRINTS" id="PR00463">
    <property type="entry name" value="EP450I"/>
</dbReference>
<name>A0AAD4KPZ2_9EURO</name>
<evidence type="ECO:0000256" key="8">
    <source>
        <dbReference type="ARBA" id="ARBA00022840"/>
    </source>
</evidence>
<evidence type="ECO:0000313" key="17">
    <source>
        <dbReference type="EMBL" id="KAH8696541.1"/>
    </source>
</evidence>
<dbReference type="PANTHER" id="PTHR24223">
    <property type="entry name" value="ATP-BINDING CASSETTE SUB-FAMILY C"/>
    <property type="match status" value="1"/>
</dbReference>
<keyword evidence="18" id="KW-1185">Reference proteome</keyword>
<dbReference type="CDD" id="cd03250">
    <property type="entry name" value="ABCC_MRP_domain1"/>
    <property type="match status" value="1"/>
</dbReference>
<evidence type="ECO:0000256" key="6">
    <source>
        <dbReference type="ARBA" id="ARBA00022737"/>
    </source>
</evidence>
<dbReference type="SUPFAM" id="SSF90123">
    <property type="entry name" value="ABC transporter transmembrane region"/>
    <property type="match status" value="2"/>
</dbReference>
<feature type="transmembrane region" description="Helical" evidence="14">
    <location>
        <begin position="573"/>
        <end position="591"/>
    </location>
</feature>
<dbReference type="Pfam" id="PF00664">
    <property type="entry name" value="ABC_membrane"/>
    <property type="match status" value="2"/>
</dbReference>
<dbReference type="InterPro" id="IPR001128">
    <property type="entry name" value="Cyt_P450"/>
</dbReference>
<dbReference type="InterPro" id="IPR002401">
    <property type="entry name" value="Cyt_P450_E_grp-I"/>
</dbReference>
<feature type="transmembrane region" description="Helical" evidence="14">
    <location>
        <begin position="880"/>
        <end position="900"/>
    </location>
</feature>
<dbReference type="SUPFAM" id="SSF56059">
    <property type="entry name" value="Glutathione synthetase ATP-binding domain-like"/>
    <property type="match status" value="1"/>
</dbReference>
<keyword evidence="13" id="KW-0349">Heme</keyword>
<dbReference type="GO" id="GO:0005737">
    <property type="term" value="C:cytoplasm"/>
    <property type="evidence" value="ECO:0007669"/>
    <property type="project" value="UniProtKB-ARBA"/>
</dbReference>
<dbReference type="InterPro" id="IPR011527">
    <property type="entry name" value="ABC1_TM_dom"/>
</dbReference>
<dbReference type="EMBL" id="JAJTJA010000007">
    <property type="protein sequence ID" value="KAH8696541.1"/>
    <property type="molecule type" value="Genomic_DNA"/>
</dbReference>
<evidence type="ECO:0000313" key="18">
    <source>
        <dbReference type="Proteomes" id="UP001201262"/>
    </source>
</evidence>
<gene>
    <name evidence="17" type="ORF">BGW36DRAFT_428546</name>
</gene>
<feature type="transmembrane region" description="Helical" evidence="14">
    <location>
        <begin position="1665"/>
        <end position="1685"/>
    </location>
</feature>
<dbReference type="PROSITE" id="PS50893">
    <property type="entry name" value="ABC_TRANSPORTER_2"/>
    <property type="match status" value="2"/>
</dbReference>
<dbReference type="Pfam" id="PF00067">
    <property type="entry name" value="p450"/>
    <property type="match status" value="1"/>
</dbReference>
<organism evidence="17 18">
    <name type="scientific">Talaromyces proteolyticus</name>
    <dbReference type="NCBI Taxonomy" id="1131652"/>
    <lineage>
        <taxon>Eukaryota</taxon>
        <taxon>Fungi</taxon>
        <taxon>Dikarya</taxon>
        <taxon>Ascomycota</taxon>
        <taxon>Pezizomycotina</taxon>
        <taxon>Eurotiomycetes</taxon>
        <taxon>Eurotiomycetidae</taxon>
        <taxon>Eurotiales</taxon>
        <taxon>Trichocomaceae</taxon>
        <taxon>Talaromyces</taxon>
        <taxon>Talaromyces sect. Bacilispori</taxon>
    </lineage>
</organism>
<feature type="transmembrane region" description="Helical" evidence="14">
    <location>
        <begin position="1480"/>
        <end position="1508"/>
    </location>
</feature>
<keyword evidence="6" id="KW-0677">Repeat</keyword>
<feature type="transmembrane region" description="Helical" evidence="14">
    <location>
        <begin position="1567"/>
        <end position="1593"/>
    </location>
</feature>
<dbReference type="CDD" id="cd11062">
    <property type="entry name" value="CYP58-like"/>
    <property type="match status" value="1"/>
</dbReference>
<accession>A0AAD4KPZ2</accession>
<feature type="transmembrane region" description="Helical" evidence="14">
    <location>
        <begin position="836"/>
        <end position="860"/>
    </location>
</feature>
<feature type="binding site" description="axial binding residue" evidence="13">
    <location>
        <position position="2455"/>
    </location>
    <ligand>
        <name>heme</name>
        <dbReference type="ChEBI" id="CHEBI:30413"/>
    </ligand>
    <ligandPart>
        <name>Fe</name>
        <dbReference type="ChEBI" id="CHEBI:18248"/>
    </ligandPart>
</feature>
<dbReference type="GeneID" id="70250852"/>
<dbReference type="Gene3D" id="3.40.50.300">
    <property type="entry name" value="P-loop containing nucleotide triphosphate hydrolases"/>
    <property type="match status" value="2"/>
</dbReference>
<evidence type="ECO:0000256" key="11">
    <source>
        <dbReference type="ARBA" id="ARBA00023004"/>
    </source>
</evidence>
<keyword evidence="12 14" id="KW-0472">Membrane</keyword>
<keyword evidence="7" id="KW-0547">Nucleotide-binding</keyword>
<dbReference type="InterPro" id="IPR036396">
    <property type="entry name" value="Cyt_P450_sf"/>
</dbReference>
<feature type="transmembrane region" description="Helical" evidence="14">
    <location>
        <begin position="1438"/>
        <end position="1460"/>
    </location>
</feature>
<proteinExistence type="inferred from homology"/>
<keyword evidence="9 14" id="KW-1133">Transmembrane helix</keyword>
<dbReference type="GO" id="GO:0140359">
    <property type="term" value="F:ABC-type transporter activity"/>
    <property type="evidence" value="ECO:0007669"/>
    <property type="project" value="InterPro"/>
</dbReference>
<dbReference type="Pfam" id="PF00005">
    <property type="entry name" value="ABC_tran"/>
    <property type="match status" value="2"/>
</dbReference>
<sequence length="2513" mass="279285">MGSSGSLSELKQIAVAASREGKLVIADEIDCDRKRHEEDLFTSAFTTPHPHVGTDWREADRVSPYPVLVPEYFIENAKQLQEALAIAVANIVERWAEPGGGNDSLSQRMPLQLHEEALLRWIHQKTKEGIIPPYKERMGHWRPDILLSNTEHGDLSFRICEINARFFQNSLMYSVQALTACSRMLSGHPVLQPTADPEDLLDCLCGLFDPSLPLHLLVGWGKPKVAVAVSKLLTERAGVSARVISPSDLRLVPDDTSPTGYNLYAVCAKSDLETIPSQDSTRDGLEPVRQVGLYFFQDEFRHLSVEILQHIALRSVNDIRTILLVADKRILGIVLQELDALVNDYKVLTPEQACILRDGIVPTVLPGSPELNELISNGHSNPDLKNDYIIKPSRDAESTGILFGDELLGVEWDRLLADMQDPRLYPHQFQYIIQPIVRQPAINISHEVDLTHGDMNIVGLYYAFNGRYKALGAWRATHGRLSCYSKGGFRIPSISKQYLLDLEEWLRNYSRSAGKDLRSTSDTLACLRVIFQLSTFHIPGARNDLIPHGFQKSLPDQQDHSTVLYPTLNLSNAWISVAGLLPITLLGAYAYKNLVLVTWRSKRKQLSLLSEFYADQDGEATAESIKRVSARNIHRQTGAYIGLAGAVSIAKIVQSLVLQRHGLPVVDLLQAVIWAFLALQCSALFLRLPTPVHYTIALRAALSLAVTVIVLLTQLFHFYNPDEPVTPESLLLIVLQIALSLCAIVSNLLVQRRPDVFHNGMPVDREYSTSYLGWLSFSWIGPLLRTTRTCTLQTGDLPELSYGLRAESALYTCFQTMGGGASGYLRLWMEILRSEVALLSLQGIITLSSSILGFVPQFAVMRILGTLEKAKEGERDEVRLYAFLALLCTSTMTTAILDSLKNWISYGKLSIRVQQRLTVAVFDKAVRRKAGVACASNIDRTKGGVVDSPLNPINLAAVDAKTVADFVCTTYQLYEAPAKLLVASVFLWTLLGCEGLLACGVVLMLTSCGNSYTIKRYTRSQRNLHRFRDQRLTLVTEVVRGIQHVKFAAAEDQWEARVGQLRGEEMRAQLSAYLWQTFMYSVYFLSPILLSAAALGVTVLRRRNLTATTAFTTIVVLNSIEISLSVLPDIFSTSAGAFVSMQRLNLFFAEPDHASQVMPSELIEFRDATLAWPSSTPFLSGVNLKFPGGALSVITGATGAGKSLLLTAILGEADLLAGTISAPTPSLSCSAGGGIAYLPQIPWIKRGTIKDNILFGTPFKSDRYAEVLFACALDKDLERLPAGDLEGIGTDGVNLSGGQKWRVCLARALYSPARTLVLDDFFSAVDVHTRTHLYRHALMGELARGRTRILVTHHVDLCLSSAQYLVSVGNGTAVATSVEDARQEQVGRVHSVATVDDNGIEDSEHVIEHIQTPRRDDEEDPGSSREAIRAYLTQGGSAFLWALVIVSFIGYSGLMLGRGWCIKLWTSQATPSHSSDHLRYYFAIYLGLSLITAMVGITRCYLIINVAFRAAQRLFNQMLHTILRAPLQWHAAIPSGRILARFSSDMTVVDSRLARDLRNTLDRVADVGMALAAGSLVNPLVLLVAAALIILYLRFARTYLRAARMLNHLTSAAKGPIYGHLDACLAGLPIIRAWGQVDAYRQSFLEKVDNHSRAYWSQRLLNRWLGFRINMIGAAFSAASAALIISLRHVNAGTAGFALSFTMQISTAIGMVVRYYAFLEQDVNSLARVQEYAHLEKERYEGHDAPAAWPTSGRIEVSDLVVRHGPHLPPVLQGINFRVEEGQRVAVVGRTGAGKSSLVLALFRILEAEQGQIFVDGLDISQLKLQMLRGRIAVIPQDPAIFRGTIRSNLDPFDEHEDDVLLHALESVRWPLDSSTGFAICSPLDRAVDAGGSNMSQGQRQLLCIAREIIRRPKILVLDEATSAVDKQSDRLIQQCVRTVFGGGSTTLLVVAHRLGTVADFDQVLVLAAGRAVEFGSPMELMQRENGIFREMVEHDQERVLNPTGAISGTFHTLSIQGPGILLGVLFFYLFYKYTRRIYFHQLSAIPGPRLAAATHLYEAYYNILGQGLSKRAIQLHRRYNSPVIRLGTNRVHVGDPSYYHTIYNSGTSYHKDPGVYKLLGIDGSILTITDPEEHKQYRSIVGSLFSKKPADDLAPMMAGLLNRSAKSMARQGREGKHSVIQRVYRSISADMVSYLLFNRPLGLIDSPHDADHYHSFMLSIDRFTAITWPRFYYPILNWVIDSFPTFVVERLQPGLRNLQELFKGWLDESIAAHDAGKPVEGRRTYLDLMTEAKRKTGEPLRPDQLFDDILNYLVAGMEATSYVLSFGTYFLLNKPQARAKLEAELLEARPFIRDEFDHRKIMALPYLTAVVKECLRLSNTVPGFLPRVVPEGGVNIGGYDIPGGTQISMIHPVVELNEEIFPNPHEFIPERWLGDNSQDLEKWAISFSKGRRQCIGTNLAYMMLYASIAVFFSRLEMELYDTTAADMEIIDQFAPIIQGTVKVKITTDRWRE</sequence>
<feature type="transmembrane region" description="Helical" evidence="14">
    <location>
        <begin position="700"/>
        <end position="719"/>
    </location>
</feature>
<evidence type="ECO:0000256" key="10">
    <source>
        <dbReference type="ARBA" id="ARBA00023002"/>
    </source>
</evidence>
<dbReference type="SMART" id="SM00382">
    <property type="entry name" value="AAA"/>
    <property type="match status" value="2"/>
</dbReference>
<dbReference type="RefSeq" id="XP_046071477.1">
    <property type="nucleotide sequence ID" value="XM_046220565.1"/>
</dbReference>
<dbReference type="PRINTS" id="PR00385">
    <property type="entry name" value="P450"/>
</dbReference>
<dbReference type="PROSITE" id="PS50929">
    <property type="entry name" value="ABC_TM1F"/>
    <property type="match status" value="2"/>
</dbReference>
<keyword evidence="3" id="KW-0813">Transport</keyword>
<feature type="transmembrane region" description="Helical" evidence="14">
    <location>
        <begin position="731"/>
        <end position="750"/>
    </location>
</feature>
<dbReference type="GO" id="GO:0016020">
    <property type="term" value="C:membrane"/>
    <property type="evidence" value="ECO:0007669"/>
    <property type="project" value="UniProtKB-SubCell"/>
</dbReference>
<evidence type="ECO:0000256" key="3">
    <source>
        <dbReference type="ARBA" id="ARBA00022448"/>
    </source>
</evidence>
<dbReference type="FunFam" id="3.40.50.300:FF:000610">
    <property type="entry name" value="Multidrug resistance-associated ABC transporter"/>
    <property type="match status" value="1"/>
</dbReference>
<feature type="transmembrane region" description="Helical" evidence="14">
    <location>
        <begin position="1080"/>
        <end position="1100"/>
    </location>
</feature>
<keyword evidence="5 13" id="KW-0479">Metal-binding</keyword>
<dbReference type="InterPro" id="IPR050173">
    <property type="entry name" value="ABC_transporter_C-like"/>
</dbReference>
<dbReference type="GO" id="GO:0004497">
    <property type="term" value="F:monooxygenase activity"/>
    <property type="evidence" value="ECO:0007669"/>
    <property type="project" value="InterPro"/>
</dbReference>
<dbReference type="InterPro" id="IPR027417">
    <property type="entry name" value="P-loop_NTPase"/>
</dbReference>
<comment type="caution">
    <text evidence="17">The sequence shown here is derived from an EMBL/GenBank/DDBJ whole genome shotgun (WGS) entry which is preliminary data.</text>
</comment>
<feature type="domain" description="ABC transmembrane type-1" evidence="16">
    <location>
        <begin position="844"/>
        <end position="1136"/>
    </location>
</feature>
<evidence type="ECO:0000256" key="2">
    <source>
        <dbReference type="ARBA" id="ARBA00009726"/>
    </source>
</evidence>
<feature type="domain" description="ABC transporter" evidence="15">
    <location>
        <begin position="1163"/>
        <end position="1395"/>
    </location>
</feature>
<dbReference type="SUPFAM" id="SSF48264">
    <property type="entry name" value="Cytochrome P450"/>
    <property type="match status" value="1"/>
</dbReference>
<evidence type="ECO:0000256" key="1">
    <source>
        <dbReference type="ARBA" id="ARBA00004141"/>
    </source>
</evidence>
<dbReference type="Proteomes" id="UP001201262">
    <property type="component" value="Unassembled WGS sequence"/>
</dbReference>
<dbReference type="CDD" id="cd18604">
    <property type="entry name" value="ABC_6TM_VMR1_D2_like"/>
    <property type="match status" value="1"/>
</dbReference>
<feature type="domain" description="ABC transporter" evidence="15">
    <location>
        <begin position="1755"/>
        <end position="1994"/>
    </location>
</feature>
<dbReference type="GO" id="GO:0005506">
    <property type="term" value="F:iron ion binding"/>
    <property type="evidence" value="ECO:0007669"/>
    <property type="project" value="InterPro"/>
</dbReference>
<evidence type="ECO:0000256" key="12">
    <source>
        <dbReference type="ARBA" id="ARBA00023136"/>
    </source>
</evidence>
<dbReference type="Gene3D" id="1.10.630.10">
    <property type="entry name" value="Cytochrome P450"/>
    <property type="match status" value="1"/>
</dbReference>
<comment type="similarity">
    <text evidence="2">Belongs to the ABC transporter superfamily. ABCC family. Conjugate transporter (TC 3.A.1.208) subfamily.</text>
</comment>
<dbReference type="InterPro" id="IPR003439">
    <property type="entry name" value="ABC_transporter-like_ATP-bd"/>
</dbReference>
<feature type="transmembrane region" description="Helical" evidence="14">
    <location>
        <begin position="1697"/>
        <end position="1717"/>
    </location>
</feature>
<dbReference type="InterPro" id="IPR017871">
    <property type="entry name" value="ABC_transporter-like_CS"/>
</dbReference>
<evidence type="ECO:0000256" key="13">
    <source>
        <dbReference type="PIRSR" id="PIRSR602401-1"/>
    </source>
</evidence>
<dbReference type="GO" id="GO:0020037">
    <property type="term" value="F:heme binding"/>
    <property type="evidence" value="ECO:0007669"/>
    <property type="project" value="InterPro"/>
</dbReference>
<feature type="domain" description="ABC transmembrane type-1" evidence="16">
    <location>
        <begin position="1442"/>
        <end position="1721"/>
    </location>
</feature>
<evidence type="ECO:0000256" key="5">
    <source>
        <dbReference type="ARBA" id="ARBA00022723"/>
    </source>
</evidence>
<dbReference type="GO" id="GO:0005524">
    <property type="term" value="F:ATP binding"/>
    <property type="evidence" value="ECO:0007669"/>
    <property type="project" value="UniProtKB-KW"/>
</dbReference>
<comment type="subcellular location">
    <subcellularLocation>
        <location evidence="1">Membrane</location>
        <topology evidence="1">Multi-pass membrane protein</topology>
    </subcellularLocation>
</comment>
<keyword evidence="11 13" id="KW-0408">Iron</keyword>
<evidence type="ECO:0008006" key="19">
    <source>
        <dbReference type="Google" id="ProtNLM"/>
    </source>
</evidence>
<keyword evidence="8" id="KW-0067">ATP-binding</keyword>
<evidence type="ECO:0000259" key="15">
    <source>
        <dbReference type="PROSITE" id="PS50893"/>
    </source>
</evidence>
<dbReference type="Gene3D" id="1.20.1560.10">
    <property type="entry name" value="ABC transporter type 1, transmembrane domain"/>
    <property type="match status" value="2"/>
</dbReference>
<dbReference type="CDD" id="cd18596">
    <property type="entry name" value="ABC_6TM_VMR1_D1_like"/>
    <property type="match status" value="1"/>
</dbReference>
<dbReference type="GO" id="GO:0016705">
    <property type="term" value="F:oxidoreductase activity, acting on paired donors, with incorporation or reduction of molecular oxygen"/>
    <property type="evidence" value="ECO:0007669"/>
    <property type="project" value="InterPro"/>
</dbReference>
<protein>
    <recommendedName>
        <fullName evidence="19">P-loop containing nucleoside triphosphate hydrolase protein</fullName>
    </recommendedName>
</protein>
<comment type="cofactor">
    <cofactor evidence="13">
        <name>heme</name>
        <dbReference type="ChEBI" id="CHEBI:30413"/>
    </cofactor>
</comment>
<dbReference type="GO" id="GO:0016887">
    <property type="term" value="F:ATP hydrolysis activity"/>
    <property type="evidence" value="ECO:0007669"/>
    <property type="project" value="InterPro"/>
</dbReference>
<feature type="transmembrane region" description="Helical" evidence="14">
    <location>
        <begin position="637"/>
        <end position="656"/>
    </location>
</feature>
<feature type="transmembrane region" description="Helical" evidence="14">
    <location>
        <begin position="980"/>
        <end position="1005"/>
    </location>
</feature>
<evidence type="ECO:0000259" key="16">
    <source>
        <dbReference type="PROSITE" id="PS50929"/>
    </source>
</evidence>